<accession>A0ABS9T7A5</accession>
<geneLocation type="plasmid" evidence="2">
    <name>unnamed</name>
</geneLocation>
<organism evidence="2 3">
    <name type="scientific">Pseudonocardia alaniniphila</name>
    <dbReference type="NCBI Taxonomy" id="75291"/>
    <lineage>
        <taxon>Bacteria</taxon>
        <taxon>Bacillati</taxon>
        <taxon>Actinomycetota</taxon>
        <taxon>Actinomycetes</taxon>
        <taxon>Pseudonocardiales</taxon>
        <taxon>Pseudonocardiaceae</taxon>
        <taxon>Pseudonocardia</taxon>
    </lineage>
</organism>
<dbReference type="CDD" id="cd04301">
    <property type="entry name" value="NAT_SF"/>
    <property type="match status" value="1"/>
</dbReference>
<evidence type="ECO:0000259" key="1">
    <source>
        <dbReference type="PROSITE" id="PS51186"/>
    </source>
</evidence>
<dbReference type="InterPro" id="IPR016181">
    <property type="entry name" value="Acyl_CoA_acyltransferase"/>
</dbReference>
<evidence type="ECO:0000313" key="3">
    <source>
        <dbReference type="Proteomes" id="UP001299970"/>
    </source>
</evidence>
<feature type="domain" description="N-acetyltransferase" evidence="1">
    <location>
        <begin position="134"/>
        <end position="277"/>
    </location>
</feature>
<dbReference type="RefSeq" id="WP_241034613.1">
    <property type="nucleotide sequence ID" value="NZ_BAAAJF010000034.1"/>
</dbReference>
<dbReference type="InterPro" id="IPR000182">
    <property type="entry name" value="GNAT_dom"/>
</dbReference>
<evidence type="ECO:0000313" key="2">
    <source>
        <dbReference type="EMBL" id="MCH6164415.1"/>
    </source>
</evidence>
<dbReference type="SUPFAM" id="SSF55729">
    <property type="entry name" value="Acyl-CoA N-acyltransferases (Nat)"/>
    <property type="match status" value="1"/>
</dbReference>
<proteinExistence type="predicted"/>
<keyword evidence="3" id="KW-1185">Reference proteome</keyword>
<protein>
    <submittedName>
        <fullName evidence="2">GNAT family N-acetyltransferase</fullName>
    </submittedName>
</protein>
<reference evidence="2 3" key="1">
    <citation type="submission" date="2022-03" db="EMBL/GenBank/DDBJ databases">
        <title>Pseudonocardia alaer sp. nov., a novel actinomycete isolated from reed forest soil.</title>
        <authorList>
            <person name="Wang L."/>
        </authorList>
    </citation>
    <scope>NUCLEOTIDE SEQUENCE [LARGE SCALE GENOMIC DNA]</scope>
    <source>
        <strain evidence="2 3">Y-16303</strain>
        <plasmid evidence="2">unnamed</plasmid>
    </source>
</reference>
<sequence length="277" mass="29873">MSGGYATAAVLEKVEAAFMYQLESGTPAPAVTDMGMASEWIGGGAVLAVRRDVTEYWNKAVGFGFDEPVTDELIGRVCEFYRKHDAPMAVLQIAPAALPDDWDDIRAHYGLEPGGAVVKSTHDLLFIDAQKTDLGVGEVDVHGARQWASTLLRAFGMPEEGLAEMIAAAVGSPGFRCYAAWDGDEIVAVGGAFVHGDVTELWGGATLPSHQRRGAQSSLLAIRLLDAKAAGCRMAVVETAAEGPGERNQSFHNVLRLGFSPQYERRNWVWRPARQAR</sequence>
<dbReference type="Proteomes" id="UP001299970">
    <property type="component" value="Unassembled WGS sequence"/>
</dbReference>
<gene>
    <name evidence="2" type="ORF">MMF94_01870</name>
</gene>
<dbReference type="Pfam" id="PF00583">
    <property type="entry name" value="Acetyltransf_1"/>
    <property type="match status" value="1"/>
</dbReference>
<dbReference type="Gene3D" id="3.40.630.30">
    <property type="match status" value="1"/>
</dbReference>
<keyword evidence="2" id="KW-0614">Plasmid</keyword>
<name>A0ABS9T7A5_9PSEU</name>
<comment type="caution">
    <text evidence="2">The sequence shown here is derived from an EMBL/GenBank/DDBJ whole genome shotgun (WGS) entry which is preliminary data.</text>
</comment>
<dbReference type="PROSITE" id="PS51186">
    <property type="entry name" value="GNAT"/>
    <property type="match status" value="1"/>
</dbReference>
<dbReference type="EMBL" id="JAKXMK010000002">
    <property type="protein sequence ID" value="MCH6164415.1"/>
    <property type="molecule type" value="Genomic_DNA"/>
</dbReference>